<protein>
    <submittedName>
        <fullName evidence="3">Hypothetical_protein</fullName>
    </submittedName>
</protein>
<accession>A0AA86UR36</accession>
<dbReference type="Proteomes" id="UP001642409">
    <property type="component" value="Unassembled WGS sequence"/>
</dbReference>
<proteinExistence type="predicted"/>
<keyword evidence="5" id="KW-1185">Reference proteome</keyword>
<dbReference type="EMBL" id="CAXDID020000132">
    <property type="protein sequence ID" value="CAL6035848.1"/>
    <property type="molecule type" value="Genomic_DNA"/>
</dbReference>
<comment type="caution">
    <text evidence="2">The sequence shown here is derived from an EMBL/GenBank/DDBJ whole genome shotgun (WGS) entry which is preliminary data.</text>
</comment>
<evidence type="ECO:0000313" key="2">
    <source>
        <dbReference type="EMBL" id="CAI9968350.1"/>
    </source>
</evidence>
<evidence type="ECO:0000313" key="4">
    <source>
        <dbReference type="EMBL" id="CAL6041993.1"/>
    </source>
</evidence>
<organism evidence="2">
    <name type="scientific">Hexamita inflata</name>
    <dbReference type="NCBI Taxonomy" id="28002"/>
    <lineage>
        <taxon>Eukaryota</taxon>
        <taxon>Metamonada</taxon>
        <taxon>Diplomonadida</taxon>
        <taxon>Hexamitidae</taxon>
        <taxon>Hexamitinae</taxon>
        <taxon>Hexamita</taxon>
    </lineage>
</organism>
<dbReference type="EMBL" id="CATOUU010001035">
    <property type="protein sequence ID" value="CAI9968350.1"/>
    <property type="molecule type" value="Genomic_DNA"/>
</dbReference>
<evidence type="ECO:0000313" key="5">
    <source>
        <dbReference type="Proteomes" id="UP001642409"/>
    </source>
</evidence>
<dbReference type="AlphaFoldDB" id="A0AA86UR36"/>
<dbReference type="EMBL" id="CATOUU010000627">
    <property type="protein sequence ID" value="CAI9935915.1"/>
    <property type="molecule type" value="Genomic_DNA"/>
</dbReference>
<evidence type="ECO:0000313" key="1">
    <source>
        <dbReference type="EMBL" id="CAI9935915.1"/>
    </source>
</evidence>
<name>A0AA86UR36_9EUKA</name>
<gene>
    <name evidence="1" type="ORF">HINF_LOCUS23560</name>
    <name evidence="3" type="ORF">HINF_LOCUS36127</name>
    <name evidence="4" type="ORF">HINF_LOCUS39379</name>
    <name evidence="2" type="ORF">HINF_LOCUS55995</name>
</gene>
<evidence type="ECO:0000313" key="3">
    <source>
        <dbReference type="EMBL" id="CAL6035848.1"/>
    </source>
</evidence>
<sequence>MQFKLPQILKAIESSITSSQTSDCGDQSSLLQFEQLFKDQNKSACKGDLACQLINKIQKQNQRICKELSYCEKFEIIIKQINTNIQSLVQNQKSIISYVKK</sequence>
<dbReference type="EMBL" id="CAXDID020000152">
    <property type="protein sequence ID" value="CAL6041993.1"/>
    <property type="molecule type" value="Genomic_DNA"/>
</dbReference>
<reference evidence="2" key="1">
    <citation type="submission" date="2023-06" db="EMBL/GenBank/DDBJ databases">
        <authorList>
            <person name="Kurt Z."/>
        </authorList>
    </citation>
    <scope>NUCLEOTIDE SEQUENCE</scope>
</reference>
<reference evidence="3 5" key="2">
    <citation type="submission" date="2024-07" db="EMBL/GenBank/DDBJ databases">
        <authorList>
            <person name="Akdeniz Z."/>
        </authorList>
    </citation>
    <scope>NUCLEOTIDE SEQUENCE [LARGE SCALE GENOMIC DNA]</scope>
</reference>